<gene>
    <name evidence="2" type="ORF">CFOL_v3_10276</name>
</gene>
<dbReference type="OrthoDB" id="1716208at2759"/>
<evidence type="ECO:0000256" key="1">
    <source>
        <dbReference type="SAM" id="SignalP"/>
    </source>
</evidence>
<proteinExistence type="predicted"/>
<sequence length="114" mass="12505">MGSHKNRCTSIILPMVTIVLCFQQILAMRPLEGEQWLEKRIVVQSLQRGPVTPSGPNPCTYIPGRGTGRCTFEMDAATHDTHDHESPAFPHPFVKFAAASSVANETQKPDNSSS</sequence>
<dbReference type="Proteomes" id="UP000187406">
    <property type="component" value="Unassembled WGS sequence"/>
</dbReference>
<accession>A0A1Q3BFG1</accession>
<dbReference type="AlphaFoldDB" id="A0A1Q3BFG1"/>
<evidence type="ECO:0000313" key="2">
    <source>
        <dbReference type="EMBL" id="GAV66766.1"/>
    </source>
</evidence>
<feature type="chain" id="PRO_5012026726" evidence="1">
    <location>
        <begin position="28"/>
        <end position="114"/>
    </location>
</feature>
<evidence type="ECO:0000313" key="3">
    <source>
        <dbReference type="Proteomes" id="UP000187406"/>
    </source>
</evidence>
<comment type="caution">
    <text evidence="2">The sequence shown here is derived from an EMBL/GenBank/DDBJ whole genome shotgun (WGS) entry which is preliminary data.</text>
</comment>
<feature type="signal peptide" evidence="1">
    <location>
        <begin position="1"/>
        <end position="27"/>
    </location>
</feature>
<keyword evidence="3" id="KW-1185">Reference proteome</keyword>
<reference evidence="3" key="1">
    <citation type="submission" date="2016-04" db="EMBL/GenBank/DDBJ databases">
        <title>Cephalotus genome sequencing.</title>
        <authorList>
            <person name="Fukushima K."/>
            <person name="Hasebe M."/>
            <person name="Fang X."/>
        </authorList>
    </citation>
    <scope>NUCLEOTIDE SEQUENCE [LARGE SCALE GENOMIC DNA]</scope>
    <source>
        <strain evidence="3">cv. St1</strain>
    </source>
</reference>
<protein>
    <submittedName>
        <fullName evidence="2">Uncharacterized protein</fullName>
    </submittedName>
</protein>
<dbReference type="EMBL" id="BDDD01000502">
    <property type="protein sequence ID" value="GAV66766.1"/>
    <property type="molecule type" value="Genomic_DNA"/>
</dbReference>
<dbReference type="InParanoid" id="A0A1Q3BFG1"/>
<name>A0A1Q3BFG1_CEPFO</name>
<dbReference type="PANTHER" id="PTHR33592:SF3">
    <property type="entry name" value="TRANSMEMBRANE PROTEIN"/>
    <property type="match status" value="1"/>
</dbReference>
<keyword evidence="1" id="KW-0732">Signal</keyword>
<dbReference type="PANTHER" id="PTHR33592">
    <property type="entry name" value="TRANSMEMBRANE PROTEIN"/>
    <property type="match status" value="1"/>
</dbReference>
<organism evidence="2 3">
    <name type="scientific">Cephalotus follicularis</name>
    <name type="common">Albany pitcher plant</name>
    <dbReference type="NCBI Taxonomy" id="3775"/>
    <lineage>
        <taxon>Eukaryota</taxon>
        <taxon>Viridiplantae</taxon>
        <taxon>Streptophyta</taxon>
        <taxon>Embryophyta</taxon>
        <taxon>Tracheophyta</taxon>
        <taxon>Spermatophyta</taxon>
        <taxon>Magnoliopsida</taxon>
        <taxon>eudicotyledons</taxon>
        <taxon>Gunneridae</taxon>
        <taxon>Pentapetalae</taxon>
        <taxon>rosids</taxon>
        <taxon>fabids</taxon>
        <taxon>Oxalidales</taxon>
        <taxon>Cephalotaceae</taxon>
        <taxon>Cephalotus</taxon>
    </lineage>
</organism>